<keyword evidence="1" id="KW-0479">Metal-binding</keyword>
<dbReference type="CDD" id="cd23024">
    <property type="entry name" value="zf-HIT_ZNHIT2-3"/>
    <property type="match status" value="1"/>
</dbReference>
<dbReference type="OrthoDB" id="18412at2759"/>
<feature type="compositionally biased region" description="Basic and acidic residues" evidence="2">
    <location>
        <begin position="179"/>
        <end position="188"/>
    </location>
</feature>
<name>A0A1W0ABE4_9STRA</name>
<feature type="region of interest" description="Disordered" evidence="2">
    <location>
        <begin position="41"/>
        <end position="84"/>
    </location>
</feature>
<dbReference type="STRING" id="74557.A0A1W0ABE4"/>
<protein>
    <recommendedName>
        <fullName evidence="3">HIT-type domain-containing protein</fullName>
    </recommendedName>
</protein>
<feature type="region of interest" description="Disordered" evidence="2">
    <location>
        <begin position="162"/>
        <end position="188"/>
    </location>
</feature>
<dbReference type="InterPro" id="IPR007529">
    <property type="entry name" value="Znf_HIT"/>
</dbReference>
<dbReference type="EMBL" id="JNBS01000251">
    <property type="protein sequence ID" value="OQS07320.1"/>
    <property type="molecule type" value="Genomic_DNA"/>
</dbReference>
<evidence type="ECO:0000256" key="2">
    <source>
        <dbReference type="SAM" id="MobiDB-lite"/>
    </source>
</evidence>
<reference evidence="4 5" key="1">
    <citation type="journal article" date="2014" name="Genome Biol. Evol.">
        <title>The secreted proteins of Achlya hypogyna and Thraustotheca clavata identify the ancestral oomycete secretome and reveal gene acquisitions by horizontal gene transfer.</title>
        <authorList>
            <person name="Misner I."/>
            <person name="Blouin N."/>
            <person name="Leonard G."/>
            <person name="Richards T.A."/>
            <person name="Lane C.E."/>
        </authorList>
    </citation>
    <scope>NUCLEOTIDE SEQUENCE [LARGE SCALE GENOMIC DNA]</scope>
    <source>
        <strain evidence="4 5">ATCC 34112</strain>
    </source>
</reference>
<keyword evidence="5" id="KW-1185">Reference proteome</keyword>
<dbReference type="Pfam" id="PF04438">
    <property type="entry name" value="zf-HIT"/>
    <property type="match status" value="1"/>
</dbReference>
<gene>
    <name evidence="4" type="ORF">THRCLA_00663</name>
</gene>
<evidence type="ECO:0000313" key="4">
    <source>
        <dbReference type="EMBL" id="OQS07320.1"/>
    </source>
</evidence>
<dbReference type="PROSITE" id="PS51083">
    <property type="entry name" value="ZF_HIT"/>
    <property type="match status" value="1"/>
</dbReference>
<evidence type="ECO:0000259" key="3">
    <source>
        <dbReference type="PROSITE" id="PS51083"/>
    </source>
</evidence>
<dbReference type="SUPFAM" id="SSF144232">
    <property type="entry name" value="HIT/MYND zinc finger-like"/>
    <property type="match status" value="1"/>
</dbReference>
<sequence length="282" mass="32366">MSRQENCGVCQENKSKYKCPRCLLRYCSLGCYKKHTETPCTKEEKRKGEEKQVENDVKKRKLVEMNKEESSGNGIQGKETSENATKMIENEMNGDDSMKIEDATMMIKKERKEDAIVVIEKELNEDATVVIEKDLVKEKFENDREMMEKNEAREKSEIDKEMMEREDGEVVGDDDEMKDENGQEKMVEGDDGGEIVVELKGKVPMEVVEEDDDVPLLTKAQLDVIAMSSLVRASLENPNIRQKIKEIDGHENRLHELQKALTDPTFAQFVYGMMDQVTQVKP</sequence>
<accession>A0A1W0ABE4</accession>
<feature type="domain" description="HIT-type" evidence="3">
    <location>
        <begin position="7"/>
        <end position="40"/>
    </location>
</feature>
<dbReference type="AlphaFoldDB" id="A0A1W0ABE4"/>
<keyword evidence="1" id="KW-0862">Zinc</keyword>
<dbReference type="Gene3D" id="3.30.60.190">
    <property type="match status" value="1"/>
</dbReference>
<comment type="caution">
    <text evidence="4">The sequence shown here is derived from an EMBL/GenBank/DDBJ whole genome shotgun (WGS) entry which is preliminary data.</text>
</comment>
<evidence type="ECO:0000256" key="1">
    <source>
        <dbReference type="PROSITE-ProRule" id="PRU00453"/>
    </source>
</evidence>
<dbReference type="Proteomes" id="UP000243217">
    <property type="component" value="Unassembled WGS sequence"/>
</dbReference>
<dbReference type="GO" id="GO:0008270">
    <property type="term" value="F:zinc ion binding"/>
    <property type="evidence" value="ECO:0007669"/>
    <property type="project" value="UniProtKB-UniRule"/>
</dbReference>
<proteinExistence type="predicted"/>
<feature type="compositionally biased region" description="Acidic residues" evidence="2">
    <location>
        <begin position="166"/>
        <end position="178"/>
    </location>
</feature>
<feature type="compositionally biased region" description="Basic and acidic residues" evidence="2">
    <location>
        <begin position="41"/>
        <end position="70"/>
    </location>
</feature>
<keyword evidence="1" id="KW-0863">Zinc-finger</keyword>
<organism evidence="4 5">
    <name type="scientific">Thraustotheca clavata</name>
    <dbReference type="NCBI Taxonomy" id="74557"/>
    <lineage>
        <taxon>Eukaryota</taxon>
        <taxon>Sar</taxon>
        <taxon>Stramenopiles</taxon>
        <taxon>Oomycota</taxon>
        <taxon>Saprolegniomycetes</taxon>
        <taxon>Saprolegniales</taxon>
        <taxon>Achlyaceae</taxon>
        <taxon>Thraustotheca</taxon>
    </lineage>
</organism>
<evidence type="ECO:0000313" key="5">
    <source>
        <dbReference type="Proteomes" id="UP000243217"/>
    </source>
</evidence>